<keyword evidence="2" id="KW-0689">Ribosomal protein</keyword>
<proteinExistence type="inferred from homology"/>
<dbReference type="InterPro" id="IPR023574">
    <property type="entry name" value="Ribosomal_uL4_dom_sf"/>
</dbReference>
<keyword evidence="5" id="KW-1185">Reference proteome</keyword>
<evidence type="ECO:0000313" key="4">
    <source>
        <dbReference type="EMBL" id="KAK9092996.1"/>
    </source>
</evidence>
<organism evidence="4 5">
    <name type="scientific">Stephania yunnanensis</name>
    <dbReference type="NCBI Taxonomy" id="152371"/>
    <lineage>
        <taxon>Eukaryota</taxon>
        <taxon>Viridiplantae</taxon>
        <taxon>Streptophyta</taxon>
        <taxon>Embryophyta</taxon>
        <taxon>Tracheophyta</taxon>
        <taxon>Spermatophyta</taxon>
        <taxon>Magnoliopsida</taxon>
        <taxon>Ranunculales</taxon>
        <taxon>Menispermaceae</taxon>
        <taxon>Menispermoideae</taxon>
        <taxon>Cissampelideae</taxon>
        <taxon>Stephania</taxon>
    </lineage>
</organism>
<dbReference type="EMBL" id="JBBNAF010000012">
    <property type="protein sequence ID" value="KAK9092996.1"/>
    <property type="molecule type" value="Genomic_DNA"/>
</dbReference>
<dbReference type="GO" id="GO:0003735">
    <property type="term" value="F:structural constituent of ribosome"/>
    <property type="evidence" value="ECO:0007669"/>
    <property type="project" value="InterPro"/>
</dbReference>
<accession>A0AAP0EGF5</accession>
<gene>
    <name evidence="4" type="ORF">Syun_027907</name>
</gene>
<sequence>MEIQFLHTQEPKGFYEKRVKETAQLNLERKICGIEYLLVRNKFGGTLGFVDQVGWISLLKTAVRTSLTNSSTRLHACLSTAQPLHHIFQQYNTSLLALFANENAPHQPGFCLGLCASRDYRQCEIRAKLVQDLISSFMLIDGIITDLLFARPARRRLCTRRHKKDGLRKGLFFESENKRRLNHLPNMYLDKEKAKDSLSIRPVKGKMKNIRYHKGPQIMYRTEEYRIVKDFRNIPGVEVANVELEDRLSHMSDRLWRFGINEQKR</sequence>
<evidence type="ECO:0000256" key="3">
    <source>
        <dbReference type="ARBA" id="ARBA00023274"/>
    </source>
</evidence>
<evidence type="ECO:0000256" key="1">
    <source>
        <dbReference type="ARBA" id="ARBA00010528"/>
    </source>
</evidence>
<dbReference type="InterPro" id="IPR045240">
    <property type="entry name" value="Ribosomal_uL4_euk/arch"/>
</dbReference>
<evidence type="ECO:0000313" key="5">
    <source>
        <dbReference type="Proteomes" id="UP001420932"/>
    </source>
</evidence>
<protein>
    <submittedName>
        <fullName evidence="4">Uncharacterized protein</fullName>
    </submittedName>
</protein>
<reference evidence="4 5" key="1">
    <citation type="submission" date="2024-01" db="EMBL/GenBank/DDBJ databases">
        <title>Genome assemblies of Stephania.</title>
        <authorList>
            <person name="Yang L."/>
        </authorList>
    </citation>
    <scope>NUCLEOTIDE SEQUENCE [LARGE SCALE GENOMIC DNA]</scope>
    <source>
        <strain evidence="4">YNDBR</strain>
        <tissue evidence="4">Leaf</tissue>
    </source>
</reference>
<name>A0AAP0EGF5_9MAGN</name>
<comment type="caution">
    <text evidence="4">The sequence shown here is derived from an EMBL/GenBank/DDBJ whole genome shotgun (WGS) entry which is preliminary data.</text>
</comment>
<dbReference type="GO" id="GO:0005840">
    <property type="term" value="C:ribosome"/>
    <property type="evidence" value="ECO:0007669"/>
    <property type="project" value="UniProtKB-KW"/>
</dbReference>
<comment type="similarity">
    <text evidence="1">Belongs to the universal ribosomal protein uL4 family.</text>
</comment>
<dbReference type="GO" id="GO:1990904">
    <property type="term" value="C:ribonucleoprotein complex"/>
    <property type="evidence" value="ECO:0007669"/>
    <property type="project" value="UniProtKB-KW"/>
</dbReference>
<dbReference type="Gene3D" id="3.40.1370.10">
    <property type="match status" value="1"/>
</dbReference>
<dbReference type="Proteomes" id="UP001420932">
    <property type="component" value="Unassembled WGS sequence"/>
</dbReference>
<evidence type="ECO:0000256" key="2">
    <source>
        <dbReference type="ARBA" id="ARBA00022980"/>
    </source>
</evidence>
<dbReference type="GO" id="GO:0006412">
    <property type="term" value="P:translation"/>
    <property type="evidence" value="ECO:0007669"/>
    <property type="project" value="InterPro"/>
</dbReference>
<keyword evidence="3" id="KW-0687">Ribonucleoprotein</keyword>
<dbReference type="PANTHER" id="PTHR19431">
    <property type="entry name" value="60S RIBOSOMAL PROTEIN L4"/>
    <property type="match status" value="1"/>
</dbReference>
<dbReference type="AlphaFoldDB" id="A0AAP0EGF5"/>